<dbReference type="InterPro" id="IPR038482">
    <property type="entry name" value="Tp34-type_sf"/>
</dbReference>
<reference evidence="4 5" key="1">
    <citation type="journal article" date="2014" name="PLoS Genet.">
        <title>Phylogenetically driven sequencing of extremely halophilic archaea reveals strategies for static and dynamic osmo-response.</title>
        <authorList>
            <person name="Becker E.A."/>
            <person name="Seitzer P.M."/>
            <person name="Tritt A."/>
            <person name="Larsen D."/>
            <person name="Krusor M."/>
            <person name="Yao A.I."/>
            <person name="Wu D."/>
            <person name="Madern D."/>
            <person name="Eisen J.A."/>
            <person name="Darling A.E."/>
            <person name="Facciotti M.T."/>
        </authorList>
    </citation>
    <scope>NUCLEOTIDE SEQUENCE [LARGE SCALE GENOMIC DNA]</scope>
    <source>
        <strain evidence="4 5">DSM 13077</strain>
    </source>
</reference>
<dbReference type="EMBL" id="AOIP01000015">
    <property type="protein sequence ID" value="ELZ07270.1"/>
    <property type="molecule type" value="Genomic_DNA"/>
</dbReference>
<keyword evidence="5" id="KW-1185">Reference proteome</keyword>
<evidence type="ECO:0000259" key="3">
    <source>
        <dbReference type="Pfam" id="PF24041"/>
    </source>
</evidence>
<evidence type="ECO:0000313" key="4">
    <source>
        <dbReference type="EMBL" id="ELZ07270.1"/>
    </source>
</evidence>
<evidence type="ECO:0000313" key="5">
    <source>
        <dbReference type="Proteomes" id="UP000011591"/>
    </source>
</evidence>
<evidence type="ECO:0000256" key="2">
    <source>
        <dbReference type="SAM" id="MobiDB-lite"/>
    </source>
</evidence>
<dbReference type="Pfam" id="PF24041">
    <property type="entry name" value="DUF7350"/>
    <property type="match status" value="1"/>
</dbReference>
<gene>
    <name evidence="4" type="ORF">C480_04421</name>
</gene>
<dbReference type="InterPro" id="IPR018470">
    <property type="entry name" value="Metal-bd_Tp34-typ"/>
</dbReference>
<feature type="compositionally biased region" description="Basic and acidic residues" evidence="2">
    <location>
        <begin position="222"/>
        <end position="249"/>
    </location>
</feature>
<dbReference type="PROSITE" id="PS51257">
    <property type="entry name" value="PROKAR_LIPOPROTEIN"/>
    <property type="match status" value="1"/>
</dbReference>
<dbReference type="AlphaFoldDB" id="M0B8X6"/>
<name>M0B8X6_9EURY</name>
<keyword evidence="1" id="KW-0732">Signal</keyword>
<accession>M0B8X6</accession>
<proteinExistence type="predicted"/>
<dbReference type="InterPro" id="IPR055774">
    <property type="entry name" value="DUF7350"/>
</dbReference>
<sequence>MRRRNVLTAGGSALSVSLTAGCLETLRREDAWRELVVDPPEGVYVPPHVDEMLPYAKTTAAGRELSLLGSRPHSFWVVTGAERSRADVRSRHALHLMVVVRDAETGVILPAPVTVRIRRGRASDDGERIDQRDLWPMLSQRMGPHYGDNVPLDGDGTYTATVRVGPPSAAPTGSLAGDFGTTTVDLEFEYEAAAIDALERRLIDADEGRGESDALAPMADHAGGEHGRGRDSDGERTESAELALDRDGVTRLGSETSDDIAYVAAFVEDDARNAAGTDAPALAVTTRTAYNRYALPFASLTATISTDGDRIAGGPLEGTIDPRHGHHYRTPVDPNTIERGDTLSITLETPPQMARHEGYETAFLESTTVRLPLDTR</sequence>
<dbReference type="PATRIC" id="fig|1227491.4.peg.908"/>
<dbReference type="Gene3D" id="2.60.40.2480">
    <property type="entry name" value="Periplasmic metal-binding protein Tp34-type"/>
    <property type="match status" value="1"/>
</dbReference>
<dbReference type="Pfam" id="PF10634">
    <property type="entry name" value="Iron_transport"/>
    <property type="match status" value="1"/>
</dbReference>
<feature type="domain" description="DUF7350" evidence="3">
    <location>
        <begin position="250"/>
        <end position="371"/>
    </location>
</feature>
<dbReference type="OrthoDB" id="156174at2157"/>
<dbReference type="Proteomes" id="UP000011591">
    <property type="component" value="Unassembled WGS sequence"/>
</dbReference>
<comment type="caution">
    <text evidence="4">The sequence shown here is derived from an EMBL/GenBank/DDBJ whole genome shotgun (WGS) entry which is preliminary data.</text>
</comment>
<organism evidence="4 5">
    <name type="scientific">Natrialba aegyptia DSM 13077</name>
    <dbReference type="NCBI Taxonomy" id="1227491"/>
    <lineage>
        <taxon>Archaea</taxon>
        <taxon>Methanobacteriati</taxon>
        <taxon>Methanobacteriota</taxon>
        <taxon>Stenosarchaea group</taxon>
        <taxon>Halobacteria</taxon>
        <taxon>Halobacteriales</taxon>
        <taxon>Natrialbaceae</taxon>
        <taxon>Natrialba</taxon>
    </lineage>
</organism>
<dbReference type="RefSeq" id="WP_006664405.1">
    <property type="nucleotide sequence ID" value="NZ_AOIP01000015.1"/>
</dbReference>
<evidence type="ECO:0000256" key="1">
    <source>
        <dbReference type="ARBA" id="ARBA00022729"/>
    </source>
</evidence>
<protein>
    <recommendedName>
        <fullName evidence="3">DUF7350 domain-containing protein</fullName>
    </recommendedName>
</protein>
<feature type="region of interest" description="Disordered" evidence="2">
    <location>
        <begin position="208"/>
        <end position="250"/>
    </location>
</feature>